<keyword evidence="4" id="KW-0963">Cytoplasm</keyword>
<evidence type="ECO:0000256" key="11">
    <source>
        <dbReference type="ARBA" id="ARBA00031088"/>
    </source>
</evidence>
<evidence type="ECO:0000256" key="6">
    <source>
        <dbReference type="ARBA" id="ARBA00022603"/>
    </source>
</evidence>
<dbReference type="RefSeq" id="WP_142504446.1">
    <property type="nucleotide sequence ID" value="NZ_FXTI01000002.1"/>
</dbReference>
<dbReference type="PANTHER" id="PTHR22807:SF53">
    <property type="entry name" value="RIBOSOMAL RNA SMALL SUBUNIT METHYLTRANSFERASE B-RELATED"/>
    <property type="match status" value="1"/>
</dbReference>
<sequence>MAMQTTARDVALDVLIAVEERGAYSNLMLNDFLKKSGLPLRDRGLTTELVYGTIQRKNTLDWILNRLVKNGISSLEPWVRHLLRMGVYQLHYLDRIPGRAAVHESVRMAKERGHKGISGLVNGVLRSYQRKSRQWRFTGSLEAPDQWALFFSHPEWMVQRLIEVYQPKVAKAILEANNRPPRVAVRVNPLKGDRETVVRLIQEAFPHIQTQSSPLSPQGLVLSGGGNPALERLYQEGWYTVQDESSMLVAHIVDPQPGERVLDGCAAPGGKTGHLAERMGNEGTLLSCDIHPHKVKLIKEQSQRLGISIVVPRQADLRELPGIEEEPYDRVLLDAPCSGLGVIRRKPDIKWAKASGEIEELVALQKQLLDSAAELVKPEGVLVYSTCTLEPRENKEQVMDFLNRHPEFQLDVSIQKQIPESVRNKALLGEGWIQILPHHFETDGFFIARLIKAKP</sequence>
<evidence type="ECO:0000259" key="14">
    <source>
        <dbReference type="PROSITE" id="PS51686"/>
    </source>
</evidence>
<dbReference type="InterPro" id="IPR054728">
    <property type="entry name" value="RsmB-like_ferredoxin"/>
</dbReference>
<keyword evidence="7 13" id="KW-0808">Transferase</keyword>
<evidence type="ECO:0000256" key="8">
    <source>
        <dbReference type="ARBA" id="ARBA00022691"/>
    </source>
</evidence>
<accession>A0A521BIP0</accession>
<comment type="subcellular location">
    <subcellularLocation>
        <location evidence="2">Cytoplasm</location>
    </subcellularLocation>
</comment>
<dbReference type="PRINTS" id="PR02008">
    <property type="entry name" value="RCMTFAMILY"/>
</dbReference>
<dbReference type="PANTHER" id="PTHR22807">
    <property type="entry name" value="NOP2 YEAST -RELATED NOL1/NOP2/FMU SUN DOMAIN-CONTAINING"/>
    <property type="match status" value="1"/>
</dbReference>
<evidence type="ECO:0000256" key="5">
    <source>
        <dbReference type="ARBA" id="ARBA00022552"/>
    </source>
</evidence>
<dbReference type="Proteomes" id="UP000315636">
    <property type="component" value="Unassembled WGS sequence"/>
</dbReference>
<dbReference type="SUPFAM" id="SSF48013">
    <property type="entry name" value="NusB-like"/>
    <property type="match status" value="1"/>
</dbReference>
<evidence type="ECO:0000256" key="1">
    <source>
        <dbReference type="ARBA" id="ARBA00002724"/>
    </source>
</evidence>
<evidence type="ECO:0000256" key="7">
    <source>
        <dbReference type="ARBA" id="ARBA00022679"/>
    </source>
</evidence>
<dbReference type="EMBL" id="FXTI01000002">
    <property type="protein sequence ID" value="SMO46962.1"/>
    <property type="molecule type" value="Genomic_DNA"/>
</dbReference>
<dbReference type="AlphaFoldDB" id="A0A521BIP0"/>
<keyword evidence="8 13" id="KW-0949">S-adenosyl-L-methionine</keyword>
<keyword evidence="16" id="KW-1185">Reference proteome</keyword>
<evidence type="ECO:0000256" key="12">
    <source>
        <dbReference type="ARBA" id="ARBA00047283"/>
    </source>
</evidence>
<feature type="domain" description="SAM-dependent MTase RsmB/NOP-type" evidence="14">
    <location>
        <begin position="173"/>
        <end position="453"/>
    </location>
</feature>
<reference evidence="15 16" key="1">
    <citation type="submission" date="2017-05" db="EMBL/GenBank/DDBJ databases">
        <authorList>
            <person name="Varghese N."/>
            <person name="Submissions S."/>
        </authorList>
    </citation>
    <scope>NUCLEOTIDE SEQUENCE [LARGE SCALE GENOMIC DNA]</scope>
    <source>
        <strain evidence="15 16">DSM 45474</strain>
    </source>
</reference>
<dbReference type="SUPFAM" id="SSF53335">
    <property type="entry name" value="S-adenosyl-L-methionine-dependent methyltransferases"/>
    <property type="match status" value="1"/>
</dbReference>
<dbReference type="CDD" id="cd00620">
    <property type="entry name" value="Methyltransferase_Sun"/>
    <property type="match status" value="1"/>
</dbReference>
<keyword evidence="5" id="KW-0698">rRNA processing</keyword>
<dbReference type="Pfam" id="PF22458">
    <property type="entry name" value="RsmF-B_ferredox"/>
    <property type="match status" value="1"/>
</dbReference>
<evidence type="ECO:0000256" key="10">
    <source>
        <dbReference type="ARBA" id="ARBA00030399"/>
    </source>
</evidence>
<dbReference type="InterPro" id="IPR006027">
    <property type="entry name" value="NusB_RsmB_TIM44"/>
</dbReference>
<dbReference type="FunFam" id="3.40.50.150:FF:000022">
    <property type="entry name" value="Ribosomal RNA small subunit methyltransferase B"/>
    <property type="match status" value="1"/>
</dbReference>
<dbReference type="InterPro" id="IPR035926">
    <property type="entry name" value="NusB-like_sf"/>
</dbReference>
<feature type="binding site" evidence="13">
    <location>
        <begin position="265"/>
        <end position="271"/>
    </location>
    <ligand>
        <name>S-adenosyl-L-methionine</name>
        <dbReference type="ChEBI" id="CHEBI:59789"/>
    </ligand>
</feature>
<evidence type="ECO:0000313" key="16">
    <source>
        <dbReference type="Proteomes" id="UP000315636"/>
    </source>
</evidence>
<dbReference type="Pfam" id="PF01189">
    <property type="entry name" value="Methyltr_RsmB-F"/>
    <property type="match status" value="1"/>
</dbReference>
<comment type="function">
    <text evidence="1">Specifically methylates the cytosine at position 967 (m5C967) of 16S rRNA.</text>
</comment>
<keyword evidence="6 13" id="KW-0489">Methyltransferase</keyword>
<dbReference type="EC" id="2.1.1.176" evidence="3"/>
<comment type="similarity">
    <text evidence="13">Belongs to the class I-like SAM-binding methyltransferase superfamily. RsmB/NOP family.</text>
</comment>
<dbReference type="GO" id="GO:0008649">
    <property type="term" value="F:rRNA methyltransferase activity"/>
    <property type="evidence" value="ECO:0007669"/>
    <property type="project" value="InterPro"/>
</dbReference>
<dbReference type="Gene3D" id="1.10.940.10">
    <property type="entry name" value="NusB-like"/>
    <property type="match status" value="1"/>
</dbReference>
<feature type="binding site" evidence="13">
    <location>
        <position position="316"/>
    </location>
    <ligand>
        <name>S-adenosyl-L-methionine</name>
        <dbReference type="ChEBI" id="CHEBI:59789"/>
    </ligand>
</feature>
<dbReference type="Gene3D" id="3.40.50.150">
    <property type="entry name" value="Vaccinia Virus protein VP39"/>
    <property type="match status" value="1"/>
</dbReference>
<dbReference type="GO" id="GO:0003723">
    <property type="term" value="F:RNA binding"/>
    <property type="evidence" value="ECO:0007669"/>
    <property type="project" value="UniProtKB-UniRule"/>
</dbReference>
<proteinExistence type="inferred from homology"/>
<dbReference type="InterPro" id="IPR023267">
    <property type="entry name" value="RCMT"/>
</dbReference>
<gene>
    <name evidence="15" type="ORF">SAMN06264849_102130</name>
</gene>
<feature type="active site" description="Nucleophile" evidence="13">
    <location>
        <position position="387"/>
    </location>
</feature>
<dbReference type="CDD" id="cd02440">
    <property type="entry name" value="AdoMet_MTases"/>
    <property type="match status" value="1"/>
</dbReference>
<dbReference type="InterPro" id="IPR004573">
    <property type="entry name" value="rRNA_ssu_MeTfrase_B"/>
</dbReference>
<protein>
    <recommendedName>
        <fullName evidence="3">16S rRNA (cytosine(967)-C(5))-methyltransferase</fullName>
        <ecNumber evidence="3">2.1.1.176</ecNumber>
    </recommendedName>
    <alternativeName>
        <fullName evidence="10">16S rRNA m5C967 methyltransferase</fullName>
    </alternativeName>
    <alternativeName>
        <fullName evidence="11">rRNA (cytosine-C(5)-)-methyltransferase RsmB</fullName>
    </alternativeName>
</protein>
<feature type="binding site" evidence="13">
    <location>
        <position position="289"/>
    </location>
    <ligand>
        <name>S-adenosyl-L-methionine</name>
        <dbReference type="ChEBI" id="CHEBI:59789"/>
    </ligand>
</feature>
<dbReference type="NCBIfam" id="NF011494">
    <property type="entry name" value="PRK14902.1"/>
    <property type="match status" value="1"/>
</dbReference>
<dbReference type="GO" id="GO:0006355">
    <property type="term" value="P:regulation of DNA-templated transcription"/>
    <property type="evidence" value="ECO:0007669"/>
    <property type="project" value="InterPro"/>
</dbReference>
<dbReference type="OrthoDB" id="9810297at2"/>
<dbReference type="InterPro" id="IPR048019">
    <property type="entry name" value="RsmB-like_N"/>
</dbReference>
<evidence type="ECO:0000256" key="9">
    <source>
        <dbReference type="ARBA" id="ARBA00022884"/>
    </source>
</evidence>
<dbReference type="NCBIfam" id="TIGR00563">
    <property type="entry name" value="rsmB"/>
    <property type="match status" value="1"/>
</dbReference>
<name>A0A521BIP0_9BACL</name>
<evidence type="ECO:0000313" key="15">
    <source>
        <dbReference type="EMBL" id="SMO46962.1"/>
    </source>
</evidence>
<dbReference type="InterPro" id="IPR049560">
    <property type="entry name" value="MeTrfase_RsmB-F_NOP2_cat"/>
</dbReference>
<evidence type="ECO:0000256" key="4">
    <source>
        <dbReference type="ARBA" id="ARBA00022490"/>
    </source>
</evidence>
<feature type="binding site" evidence="13">
    <location>
        <position position="334"/>
    </location>
    <ligand>
        <name>S-adenosyl-L-methionine</name>
        <dbReference type="ChEBI" id="CHEBI:59789"/>
    </ligand>
</feature>
<dbReference type="InterPro" id="IPR001678">
    <property type="entry name" value="MeTrfase_RsmB-F_NOP2_dom"/>
</dbReference>
<comment type="catalytic activity">
    <reaction evidence="12">
        <text>cytidine(967) in 16S rRNA + S-adenosyl-L-methionine = 5-methylcytidine(967) in 16S rRNA + S-adenosyl-L-homocysteine + H(+)</text>
        <dbReference type="Rhea" id="RHEA:42748"/>
        <dbReference type="Rhea" id="RHEA-COMP:10219"/>
        <dbReference type="Rhea" id="RHEA-COMP:10220"/>
        <dbReference type="ChEBI" id="CHEBI:15378"/>
        <dbReference type="ChEBI" id="CHEBI:57856"/>
        <dbReference type="ChEBI" id="CHEBI:59789"/>
        <dbReference type="ChEBI" id="CHEBI:74483"/>
        <dbReference type="ChEBI" id="CHEBI:82748"/>
        <dbReference type="EC" id="2.1.1.176"/>
    </reaction>
</comment>
<dbReference type="FunFam" id="1.10.940.10:FF:000006">
    <property type="entry name" value="16S rRNA (Cytosine(967)-C(5))-methyltransferase RsmB"/>
    <property type="match status" value="1"/>
</dbReference>
<evidence type="ECO:0000256" key="3">
    <source>
        <dbReference type="ARBA" id="ARBA00012140"/>
    </source>
</evidence>
<keyword evidence="9 13" id="KW-0694">RNA-binding</keyword>
<dbReference type="Gene3D" id="3.30.70.1170">
    <property type="entry name" value="Sun protein, domain 3"/>
    <property type="match status" value="1"/>
</dbReference>
<organism evidence="15 16">
    <name type="scientific">Melghirimyces algeriensis</name>
    <dbReference type="NCBI Taxonomy" id="910412"/>
    <lineage>
        <taxon>Bacteria</taxon>
        <taxon>Bacillati</taxon>
        <taxon>Bacillota</taxon>
        <taxon>Bacilli</taxon>
        <taxon>Bacillales</taxon>
        <taxon>Thermoactinomycetaceae</taxon>
        <taxon>Melghirimyces</taxon>
    </lineage>
</organism>
<dbReference type="GO" id="GO:0005737">
    <property type="term" value="C:cytoplasm"/>
    <property type="evidence" value="ECO:0007669"/>
    <property type="project" value="UniProtKB-SubCell"/>
</dbReference>
<dbReference type="Pfam" id="PF01029">
    <property type="entry name" value="NusB"/>
    <property type="match status" value="1"/>
</dbReference>
<dbReference type="PROSITE" id="PS51686">
    <property type="entry name" value="SAM_MT_RSMB_NOP"/>
    <property type="match status" value="1"/>
</dbReference>
<evidence type="ECO:0000256" key="13">
    <source>
        <dbReference type="PROSITE-ProRule" id="PRU01023"/>
    </source>
</evidence>
<dbReference type="InterPro" id="IPR029063">
    <property type="entry name" value="SAM-dependent_MTases_sf"/>
</dbReference>
<evidence type="ECO:0000256" key="2">
    <source>
        <dbReference type="ARBA" id="ARBA00004496"/>
    </source>
</evidence>